<feature type="region of interest" description="Disordered" evidence="8">
    <location>
        <begin position="1"/>
        <end position="26"/>
    </location>
</feature>
<sequence length="272" mass="27823">MGRSRPAPAPAEAPSPADSAPQEGGGRVVQAAGRFRELVAGRPWRRRRRAILTTAAATVLVLLAAVAAAIFLPALQVQQVGVSGLGYVEEDEVLAAVEPHRGDSVLLLPTSDIAADVAAVPGVREAEVERSWPDGVRVSVTEATPVGMLTRTDGSTAVVDAQGQQLPEAAAEGAELVPMTVDAGAADPEGAAVAMSEVLASMPEDLRGSVRSVTASSASDVRFSLALEDGGTRTVVWGDAADSELKAEVVQALLAEPGTEIDVSSPVAPVTR</sequence>
<proteinExistence type="predicted"/>
<dbReference type="EMBL" id="JAGIOC010000001">
    <property type="protein sequence ID" value="MBP2410826.1"/>
    <property type="molecule type" value="Genomic_DNA"/>
</dbReference>
<keyword evidence="7" id="KW-0131">Cell cycle</keyword>
<dbReference type="InterPro" id="IPR050487">
    <property type="entry name" value="FtsQ_DivIB"/>
</dbReference>
<dbReference type="InterPro" id="IPR005548">
    <property type="entry name" value="Cell_div_FtsQ/DivIB_C"/>
</dbReference>
<name>A0ABS4YPV9_9MICO</name>
<reference evidence="11 12" key="1">
    <citation type="submission" date="2021-03" db="EMBL/GenBank/DDBJ databases">
        <title>Sequencing the genomes of 1000 actinobacteria strains.</title>
        <authorList>
            <person name="Klenk H.-P."/>
        </authorList>
    </citation>
    <scope>NUCLEOTIDE SEQUENCE [LARGE SCALE GENOMIC DNA]</scope>
    <source>
        <strain evidence="11 12">DSM 14564</strain>
    </source>
</reference>
<evidence type="ECO:0000313" key="11">
    <source>
        <dbReference type="EMBL" id="MBP2410826.1"/>
    </source>
</evidence>
<feature type="transmembrane region" description="Helical" evidence="9">
    <location>
        <begin position="50"/>
        <end position="72"/>
    </location>
</feature>
<dbReference type="InterPro" id="IPR013685">
    <property type="entry name" value="POTRA_FtsQ_type"/>
</dbReference>
<evidence type="ECO:0000256" key="1">
    <source>
        <dbReference type="ARBA" id="ARBA00004370"/>
    </source>
</evidence>
<dbReference type="PROSITE" id="PS51779">
    <property type="entry name" value="POTRA"/>
    <property type="match status" value="1"/>
</dbReference>
<dbReference type="InterPro" id="IPR034746">
    <property type="entry name" value="POTRA"/>
</dbReference>
<dbReference type="RefSeq" id="WP_342591846.1">
    <property type="nucleotide sequence ID" value="NZ_BAAAJV010000008.1"/>
</dbReference>
<dbReference type="Pfam" id="PF08478">
    <property type="entry name" value="POTRA_1"/>
    <property type="match status" value="1"/>
</dbReference>
<keyword evidence="5 9" id="KW-1133">Transmembrane helix</keyword>
<evidence type="ECO:0000256" key="6">
    <source>
        <dbReference type="ARBA" id="ARBA00023136"/>
    </source>
</evidence>
<protein>
    <submittedName>
        <fullName evidence="11">Cell division protein FtsQ</fullName>
    </submittedName>
</protein>
<dbReference type="PANTHER" id="PTHR37820:SF1">
    <property type="entry name" value="CELL DIVISION PROTEIN FTSQ"/>
    <property type="match status" value="1"/>
</dbReference>
<comment type="subcellular location">
    <subcellularLocation>
        <location evidence="1">Membrane</location>
    </subcellularLocation>
</comment>
<gene>
    <name evidence="11" type="ORF">JOF44_003729</name>
</gene>
<dbReference type="GO" id="GO:0051301">
    <property type="term" value="P:cell division"/>
    <property type="evidence" value="ECO:0007669"/>
    <property type="project" value="UniProtKB-KW"/>
</dbReference>
<organism evidence="11 12">
    <name type="scientific">Brachybacterium fresconis</name>
    <dbReference type="NCBI Taxonomy" id="173363"/>
    <lineage>
        <taxon>Bacteria</taxon>
        <taxon>Bacillati</taxon>
        <taxon>Actinomycetota</taxon>
        <taxon>Actinomycetes</taxon>
        <taxon>Micrococcales</taxon>
        <taxon>Dermabacteraceae</taxon>
        <taxon>Brachybacterium</taxon>
    </lineage>
</organism>
<accession>A0ABS4YPV9</accession>
<keyword evidence="12" id="KW-1185">Reference proteome</keyword>
<feature type="domain" description="POTRA" evidence="10">
    <location>
        <begin position="75"/>
        <end position="143"/>
    </location>
</feature>
<keyword evidence="4 9" id="KW-0812">Transmembrane</keyword>
<evidence type="ECO:0000256" key="8">
    <source>
        <dbReference type="SAM" id="MobiDB-lite"/>
    </source>
</evidence>
<evidence type="ECO:0000313" key="12">
    <source>
        <dbReference type="Proteomes" id="UP000698222"/>
    </source>
</evidence>
<evidence type="ECO:0000256" key="2">
    <source>
        <dbReference type="ARBA" id="ARBA00022475"/>
    </source>
</evidence>
<dbReference type="PANTHER" id="PTHR37820">
    <property type="entry name" value="CELL DIVISION PROTEIN DIVIB"/>
    <property type="match status" value="1"/>
</dbReference>
<evidence type="ECO:0000256" key="4">
    <source>
        <dbReference type="ARBA" id="ARBA00022692"/>
    </source>
</evidence>
<evidence type="ECO:0000256" key="5">
    <source>
        <dbReference type="ARBA" id="ARBA00022989"/>
    </source>
</evidence>
<dbReference type="Pfam" id="PF03799">
    <property type="entry name" value="FtsQ_DivIB_C"/>
    <property type="match status" value="1"/>
</dbReference>
<keyword evidence="3 11" id="KW-0132">Cell division</keyword>
<evidence type="ECO:0000259" key="10">
    <source>
        <dbReference type="PROSITE" id="PS51779"/>
    </source>
</evidence>
<keyword evidence="6 9" id="KW-0472">Membrane</keyword>
<dbReference type="Gene3D" id="3.10.20.310">
    <property type="entry name" value="membrane protein fhac"/>
    <property type="match status" value="1"/>
</dbReference>
<dbReference type="Proteomes" id="UP000698222">
    <property type="component" value="Unassembled WGS sequence"/>
</dbReference>
<evidence type="ECO:0000256" key="3">
    <source>
        <dbReference type="ARBA" id="ARBA00022618"/>
    </source>
</evidence>
<comment type="caution">
    <text evidence="11">The sequence shown here is derived from an EMBL/GenBank/DDBJ whole genome shotgun (WGS) entry which is preliminary data.</text>
</comment>
<evidence type="ECO:0000256" key="9">
    <source>
        <dbReference type="SAM" id="Phobius"/>
    </source>
</evidence>
<evidence type="ECO:0000256" key="7">
    <source>
        <dbReference type="ARBA" id="ARBA00023306"/>
    </source>
</evidence>
<keyword evidence="2" id="KW-1003">Cell membrane</keyword>